<organism evidence="1">
    <name type="scientific">bioreactor metagenome</name>
    <dbReference type="NCBI Taxonomy" id="1076179"/>
    <lineage>
        <taxon>unclassified sequences</taxon>
        <taxon>metagenomes</taxon>
        <taxon>ecological metagenomes</taxon>
    </lineage>
</organism>
<gene>
    <name evidence="1" type="ORF">SDC9_33574</name>
</gene>
<dbReference type="AlphaFoldDB" id="A0A644V9Y3"/>
<comment type="caution">
    <text evidence="1">The sequence shown here is derived from an EMBL/GenBank/DDBJ whole genome shotgun (WGS) entry which is preliminary data.</text>
</comment>
<evidence type="ECO:0000313" key="1">
    <source>
        <dbReference type="EMBL" id="MPL87573.1"/>
    </source>
</evidence>
<reference evidence="1" key="1">
    <citation type="submission" date="2019-08" db="EMBL/GenBank/DDBJ databases">
        <authorList>
            <person name="Kucharzyk K."/>
            <person name="Murdoch R.W."/>
            <person name="Higgins S."/>
            <person name="Loffler F."/>
        </authorList>
    </citation>
    <scope>NUCLEOTIDE SEQUENCE</scope>
</reference>
<dbReference type="EMBL" id="VSSQ01000241">
    <property type="protein sequence ID" value="MPL87573.1"/>
    <property type="molecule type" value="Genomic_DNA"/>
</dbReference>
<proteinExistence type="predicted"/>
<protein>
    <submittedName>
        <fullName evidence="1">Uncharacterized protein</fullName>
    </submittedName>
</protein>
<accession>A0A644V9Y3</accession>
<name>A0A644V9Y3_9ZZZZ</name>
<sequence>MIRRFDIMLLGADYDLAIGNGDFVIGESLNQQVALLLLSAPGDIRHAPGLGVGLHNYTLDENPADLNRNIRLNFKKDGLRVNKVMQSTTELTIDAEYDNV</sequence>